<dbReference type="GO" id="GO:0005576">
    <property type="term" value="C:extracellular region"/>
    <property type="evidence" value="ECO:0007669"/>
    <property type="project" value="UniProtKB-SubCell"/>
</dbReference>
<dbReference type="InterPro" id="IPR008963">
    <property type="entry name" value="Purple_acid_Pase-like_N"/>
</dbReference>
<keyword evidence="5" id="KW-0325">Glycoprotein</keyword>
<keyword evidence="3" id="KW-0964">Secreted</keyword>
<keyword evidence="6" id="KW-0378">Hydrolase</keyword>
<dbReference type="EMBL" id="JNBR01000141">
    <property type="protein sequence ID" value="OQR96543.1"/>
    <property type="molecule type" value="Genomic_DNA"/>
</dbReference>
<dbReference type="Pfam" id="PF00149">
    <property type="entry name" value="Metallophos"/>
    <property type="match status" value="1"/>
</dbReference>
<dbReference type="InterPro" id="IPR041792">
    <property type="entry name" value="MPP_PAP"/>
</dbReference>
<dbReference type="InterPro" id="IPR025733">
    <property type="entry name" value="PAPs_C"/>
</dbReference>
<gene>
    <name evidence="10" type="ORF">ACHHYP_15413</name>
</gene>
<dbReference type="Gene3D" id="3.60.21.10">
    <property type="match status" value="1"/>
</dbReference>
<evidence type="ECO:0000256" key="3">
    <source>
        <dbReference type="ARBA" id="ARBA00022525"/>
    </source>
</evidence>
<dbReference type="Proteomes" id="UP000243579">
    <property type="component" value="Unassembled WGS sequence"/>
</dbReference>
<dbReference type="CDD" id="cd00839">
    <property type="entry name" value="MPP_PAPs"/>
    <property type="match status" value="1"/>
</dbReference>
<dbReference type="SUPFAM" id="SSF56300">
    <property type="entry name" value="Metallo-dependent phosphatases"/>
    <property type="match status" value="1"/>
</dbReference>
<dbReference type="GO" id="GO:0003993">
    <property type="term" value="F:acid phosphatase activity"/>
    <property type="evidence" value="ECO:0007669"/>
    <property type="project" value="UniProtKB-EC"/>
</dbReference>
<dbReference type="OrthoDB" id="45007at2759"/>
<evidence type="ECO:0000259" key="9">
    <source>
        <dbReference type="Pfam" id="PF16656"/>
    </source>
</evidence>
<dbReference type="AlphaFoldDB" id="A0A1V9ZEX7"/>
<name>A0A1V9ZEX7_ACHHY</name>
<accession>A0A1V9ZEX7</accession>
<evidence type="ECO:0000313" key="10">
    <source>
        <dbReference type="EMBL" id="OQR96543.1"/>
    </source>
</evidence>
<dbReference type="InterPro" id="IPR015914">
    <property type="entry name" value="PAPs_N"/>
</dbReference>
<dbReference type="InterPro" id="IPR029052">
    <property type="entry name" value="Metallo-depent_PP-like"/>
</dbReference>
<reference evidence="10 11" key="1">
    <citation type="journal article" date="2014" name="Genome Biol. Evol.">
        <title>The secreted proteins of Achlya hypogyna and Thraustotheca clavata identify the ancestral oomycete secretome and reveal gene acquisitions by horizontal gene transfer.</title>
        <authorList>
            <person name="Misner I."/>
            <person name="Blouin N."/>
            <person name="Leonard G."/>
            <person name="Richards T.A."/>
            <person name="Lane C.E."/>
        </authorList>
    </citation>
    <scope>NUCLEOTIDE SEQUENCE [LARGE SCALE GENOMIC DNA]</scope>
    <source>
        <strain evidence="10 11">ATCC 48635</strain>
    </source>
</reference>
<comment type="similarity">
    <text evidence="6">Belongs to the metallophosphoesterase superfamily. Purple acid phosphatase family.</text>
</comment>
<feature type="domain" description="Calcineurin-like phosphoesterase" evidence="7">
    <location>
        <begin position="281"/>
        <end position="508"/>
    </location>
</feature>
<comment type="caution">
    <text evidence="10">The sequence shown here is derived from an EMBL/GenBank/DDBJ whole genome shotgun (WGS) entry which is preliminary data.</text>
</comment>
<proteinExistence type="inferred from homology"/>
<dbReference type="PANTHER" id="PTHR45778">
    <property type="entry name" value="PURPLE ACID PHOSPHATASE-RELATED"/>
    <property type="match status" value="1"/>
</dbReference>
<dbReference type="Gene3D" id="2.60.40.380">
    <property type="entry name" value="Purple acid phosphatase-like, N-terminal"/>
    <property type="match status" value="1"/>
</dbReference>
<evidence type="ECO:0000259" key="7">
    <source>
        <dbReference type="Pfam" id="PF00149"/>
    </source>
</evidence>
<evidence type="ECO:0000313" key="11">
    <source>
        <dbReference type="Proteomes" id="UP000243579"/>
    </source>
</evidence>
<dbReference type="SUPFAM" id="SSF49363">
    <property type="entry name" value="Purple acid phosphatase, N-terminal domain"/>
    <property type="match status" value="1"/>
</dbReference>
<evidence type="ECO:0000259" key="8">
    <source>
        <dbReference type="Pfam" id="PF14008"/>
    </source>
</evidence>
<feature type="chain" id="PRO_5011810777" description="Purple acid phosphatase" evidence="6">
    <location>
        <begin position="17"/>
        <end position="600"/>
    </location>
</feature>
<dbReference type="InterPro" id="IPR004843">
    <property type="entry name" value="Calcineurin-like_PHP"/>
</dbReference>
<dbReference type="STRING" id="1202772.A0A1V9ZEX7"/>
<dbReference type="Pfam" id="PF14008">
    <property type="entry name" value="Metallophos_C"/>
    <property type="match status" value="1"/>
</dbReference>
<dbReference type="PANTHER" id="PTHR45778:SF7">
    <property type="entry name" value="PURPLE ACID PHOSPHATASE"/>
    <property type="match status" value="1"/>
</dbReference>
<evidence type="ECO:0000256" key="6">
    <source>
        <dbReference type="RuleBase" id="RU361203"/>
    </source>
</evidence>
<evidence type="ECO:0000256" key="1">
    <source>
        <dbReference type="ARBA" id="ARBA00004613"/>
    </source>
</evidence>
<evidence type="ECO:0000256" key="2">
    <source>
        <dbReference type="ARBA" id="ARBA00011738"/>
    </source>
</evidence>
<protein>
    <recommendedName>
        <fullName evidence="6">Purple acid phosphatase</fullName>
        <ecNumber evidence="6">3.1.3.2</ecNumber>
    </recommendedName>
</protein>
<feature type="signal peptide" evidence="6">
    <location>
        <begin position="1"/>
        <end position="16"/>
    </location>
</feature>
<comment type="catalytic activity">
    <reaction evidence="6">
        <text>a phosphate monoester + H2O = an alcohol + phosphate</text>
        <dbReference type="Rhea" id="RHEA:15017"/>
        <dbReference type="ChEBI" id="CHEBI:15377"/>
        <dbReference type="ChEBI" id="CHEBI:30879"/>
        <dbReference type="ChEBI" id="CHEBI:43474"/>
        <dbReference type="ChEBI" id="CHEBI:67140"/>
        <dbReference type="EC" id="3.1.3.2"/>
    </reaction>
</comment>
<sequence length="600" mass="64614">MKLATCLLALTTAAIATDDKWVGGLGMLHDTPDHCRHSNGTHICEYEAHDGRRLDTPAATISVSATSINHLAQVEVSYTAVSPSAGDRIAAYCASPVTTAADSDYMDFQLTSGVSGTLTFGPLVNMRCDYQFRYQKAVAPKQFVTQATSAVVTMAKGPTQPLQVHLALTGNAGEMRVKWTSAAVTNPTVRYGIVHDNCGDPDLSLEAAATADTYAAVDMCGAPATTVSAITYIPVGTFYDAVLTQLPPNAHIKYQVGDAVAGWSDVFTFKMPDLGSRRDSRFFVFGDMGTWTTATGGLGLDGRSLSTAKRVAADAATADYAAVLHVGDLSYADSVGYTWEQWMALIEPIAAQLPYMVSVGNHEYAYTTSTHAVDVSGASQCFFPTPAFAKASSGGECGVPTAKRFHMPGNGNGVFWYSFDMGLVHQVVVSSEHDFNTGSRMRQWLEADLAAVDRTKTPWVFFHVHRPMYVSINTSNDQAYNTLSRAAYEPLLAKYVVDAVFTGHVHNYERTCPVFGGMCNTAADGKAKAPVHIMIGSAGKLLDTGANLAFDWSAKWLHEYGYGRVHVPNATHAHFEFVQDVDGVVADDVWIVSDHQWGSV</sequence>
<evidence type="ECO:0000256" key="4">
    <source>
        <dbReference type="ARBA" id="ARBA00022729"/>
    </source>
</evidence>
<keyword evidence="4 6" id="KW-0732">Signal</keyword>
<dbReference type="GO" id="GO:0046872">
    <property type="term" value="F:metal ion binding"/>
    <property type="evidence" value="ECO:0007669"/>
    <property type="project" value="InterPro"/>
</dbReference>
<evidence type="ECO:0000256" key="5">
    <source>
        <dbReference type="ARBA" id="ARBA00023180"/>
    </source>
</evidence>
<comment type="subunit">
    <text evidence="2">Homodimer.</text>
</comment>
<feature type="domain" description="Purple acid phosphatase N-terminal" evidence="9">
    <location>
        <begin position="161"/>
        <end position="270"/>
    </location>
</feature>
<dbReference type="EC" id="3.1.3.2" evidence="6"/>
<organism evidence="10 11">
    <name type="scientific">Achlya hypogyna</name>
    <name type="common">Oomycete</name>
    <name type="synonym">Protoachlya hypogyna</name>
    <dbReference type="NCBI Taxonomy" id="1202772"/>
    <lineage>
        <taxon>Eukaryota</taxon>
        <taxon>Sar</taxon>
        <taxon>Stramenopiles</taxon>
        <taxon>Oomycota</taxon>
        <taxon>Saprolegniomycetes</taxon>
        <taxon>Saprolegniales</taxon>
        <taxon>Achlyaceae</taxon>
        <taxon>Achlya</taxon>
    </lineage>
</organism>
<dbReference type="Pfam" id="PF16656">
    <property type="entry name" value="Pur_ac_phosph_N"/>
    <property type="match status" value="1"/>
</dbReference>
<comment type="subcellular location">
    <subcellularLocation>
        <location evidence="1">Secreted</location>
    </subcellularLocation>
</comment>
<keyword evidence="11" id="KW-1185">Reference proteome</keyword>
<feature type="domain" description="Purple acid phosphatase C-terminal" evidence="8">
    <location>
        <begin position="529"/>
        <end position="587"/>
    </location>
</feature>